<dbReference type="Proteomes" id="UP000199361">
    <property type="component" value="Unassembled WGS sequence"/>
</dbReference>
<feature type="region of interest" description="Disordered" evidence="1">
    <location>
        <begin position="1"/>
        <end position="25"/>
    </location>
</feature>
<keyword evidence="3" id="KW-1185">Reference proteome</keyword>
<evidence type="ECO:0000313" key="3">
    <source>
        <dbReference type="Proteomes" id="UP000199361"/>
    </source>
</evidence>
<protein>
    <submittedName>
        <fullName evidence="2">Uncharacterized protein</fullName>
    </submittedName>
</protein>
<proteinExistence type="predicted"/>
<dbReference type="AlphaFoldDB" id="A0A1I0EW76"/>
<gene>
    <name evidence="2" type="ORF">SAMN05421811_103209</name>
</gene>
<sequence>MVDCRSACSLSPPGAVQETEPGAVGTPVANRNSTLLAAGGVMPGVPIDVPEPDVSCTVGVEVDAPE</sequence>
<organism evidence="2 3">
    <name type="scientific">Nonomuraea wenchangensis</name>
    <dbReference type="NCBI Taxonomy" id="568860"/>
    <lineage>
        <taxon>Bacteria</taxon>
        <taxon>Bacillati</taxon>
        <taxon>Actinomycetota</taxon>
        <taxon>Actinomycetes</taxon>
        <taxon>Streptosporangiales</taxon>
        <taxon>Streptosporangiaceae</taxon>
        <taxon>Nonomuraea</taxon>
    </lineage>
</organism>
<evidence type="ECO:0000313" key="2">
    <source>
        <dbReference type="EMBL" id="SET49157.1"/>
    </source>
</evidence>
<evidence type="ECO:0000256" key="1">
    <source>
        <dbReference type="SAM" id="MobiDB-lite"/>
    </source>
</evidence>
<reference evidence="2 3" key="1">
    <citation type="submission" date="2016-10" db="EMBL/GenBank/DDBJ databases">
        <authorList>
            <person name="de Groot N.N."/>
        </authorList>
    </citation>
    <scope>NUCLEOTIDE SEQUENCE [LARGE SCALE GENOMIC DNA]</scope>
    <source>
        <strain evidence="2 3">CGMCC 4.5598</strain>
    </source>
</reference>
<dbReference type="STRING" id="568860.SAMN05421811_103209"/>
<dbReference type="EMBL" id="FOHX01000003">
    <property type="protein sequence ID" value="SET49157.1"/>
    <property type="molecule type" value="Genomic_DNA"/>
</dbReference>
<name>A0A1I0EW76_9ACTN</name>
<dbReference type="RefSeq" id="WP_177240570.1">
    <property type="nucleotide sequence ID" value="NZ_FOHX01000003.1"/>
</dbReference>
<accession>A0A1I0EW76</accession>